<dbReference type="CDD" id="cd04369">
    <property type="entry name" value="Bromodomain"/>
    <property type="match status" value="1"/>
</dbReference>
<evidence type="ECO:0000256" key="2">
    <source>
        <dbReference type="ARBA" id="ARBA00006720"/>
    </source>
</evidence>
<dbReference type="PROSITE" id="PS50014">
    <property type="entry name" value="BROMODOMAIN_2"/>
    <property type="match status" value="1"/>
</dbReference>
<keyword evidence="8" id="KW-1015">Disulfide bond</keyword>
<proteinExistence type="inferred from homology"/>
<evidence type="ECO:0000256" key="1">
    <source>
        <dbReference type="ARBA" id="ARBA00004637"/>
    </source>
</evidence>
<keyword evidence="13" id="KW-1185">Reference proteome</keyword>
<feature type="compositionally biased region" description="Polar residues" evidence="10">
    <location>
        <begin position="242"/>
        <end position="261"/>
    </location>
</feature>
<dbReference type="InterPro" id="IPR004217">
    <property type="entry name" value="Tim10-like"/>
</dbReference>
<evidence type="ECO:0000256" key="5">
    <source>
        <dbReference type="ARBA" id="ARBA00023010"/>
    </source>
</evidence>
<protein>
    <recommendedName>
        <fullName evidence="11">Bromo domain-containing protein</fullName>
    </recommendedName>
</protein>
<feature type="compositionally biased region" description="Acidic residues" evidence="10">
    <location>
        <begin position="716"/>
        <end position="726"/>
    </location>
</feature>
<feature type="compositionally biased region" description="Acidic residues" evidence="10">
    <location>
        <begin position="494"/>
        <end position="565"/>
    </location>
</feature>
<evidence type="ECO:0000256" key="6">
    <source>
        <dbReference type="ARBA" id="ARBA00023117"/>
    </source>
</evidence>
<dbReference type="Gene3D" id="1.20.920.10">
    <property type="entry name" value="Bromodomain-like"/>
    <property type="match status" value="1"/>
</dbReference>
<dbReference type="PRINTS" id="PR00503">
    <property type="entry name" value="BROMODOMAIN"/>
</dbReference>
<organism evidence="12 13">
    <name type="scientific">Scheffersomyces spartinae</name>
    <dbReference type="NCBI Taxonomy" id="45513"/>
    <lineage>
        <taxon>Eukaryota</taxon>
        <taxon>Fungi</taxon>
        <taxon>Dikarya</taxon>
        <taxon>Ascomycota</taxon>
        <taxon>Saccharomycotina</taxon>
        <taxon>Pichiomycetes</taxon>
        <taxon>Debaryomycetaceae</taxon>
        <taxon>Scheffersomyces</taxon>
    </lineage>
</organism>
<keyword evidence="5" id="KW-0811">Translocation</keyword>
<dbReference type="Pfam" id="PF00439">
    <property type="entry name" value="Bromodomain"/>
    <property type="match status" value="1"/>
</dbReference>
<dbReference type="GO" id="GO:0035267">
    <property type="term" value="C:NuA4 histone acetyltransferase complex"/>
    <property type="evidence" value="ECO:0007669"/>
    <property type="project" value="TreeGrafter"/>
</dbReference>
<feature type="compositionally biased region" description="Basic and acidic residues" evidence="10">
    <location>
        <begin position="579"/>
        <end position="591"/>
    </location>
</feature>
<dbReference type="GeneID" id="66118060"/>
<dbReference type="PANTHER" id="PTHR15398">
    <property type="entry name" value="BROMODOMAIN-CONTAINING PROTEIN 8"/>
    <property type="match status" value="1"/>
</dbReference>
<dbReference type="SMART" id="SM00297">
    <property type="entry name" value="BROMO"/>
    <property type="match status" value="1"/>
</dbReference>
<evidence type="ECO:0000256" key="9">
    <source>
        <dbReference type="PROSITE-ProRule" id="PRU00035"/>
    </source>
</evidence>
<feature type="compositionally biased region" description="Basic and acidic residues" evidence="10">
    <location>
        <begin position="607"/>
        <end position="642"/>
    </location>
</feature>
<keyword evidence="7" id="KW-0472">Membrane</keyword>
<feature type="compositionally biased region" description="Polar residues" evidence="10">
    <location>
        <begin position="647"/>
        <end position="656"/>
    </location>
</feature>
<gene>
    <name evidence="12" type="ORF">KQ657_004686</name>
</gene>
<comment type="similarity">
    <text evidence="2">Belongs to the small Tim family.</text>
</comment>
<dbReference type="GO" id="GO:0015031">
    <property type="term" value="P:protein transport"/>
    <property type="evidence" value="ECO:0007669"/>
    <property type="project" value="UniProtKB-KW"/>
</dbReference>
<evidence type="ECO:0000256" key="7">
    <source>
        <dbReference type="ARBA" id="ARBA00023136"/>
    </source>
</evidence>
<keyword evidence="3" id="KW-0999">Mitochondrion inner membrane</keyword>
<feature type="compositionally biased region" description="Basic and acidic residues" evidence="10">
    <location>
        <begin position="308"/>
        <end position="330"/>
    </location>
</feature>
<keyword evidence="3" id="KW-0496">Mitochondrion</keyword>
<evidence type="ECO:0000256" key="10">
    <source>
        <dbReference type="SAM" id="MobiDB-lite"/>
    </source>
</evidence>
<dbReference type="InterPro" id="IPR001487">
    <property type="entry name" value="Bromodomain"/>
</dbReference>
<feature type="compositionally biased region" description="Basic and acidic residues" evidence="10">
    <location>
        <begin position="677"/>
        <end position="688"/>
    </location>
</feature>
<feature type="compositionally biased region" description="Basic and acidic residues" evidence="10">
    <location>
        <begin position="348"/>
        <end position="361"/>
    </location>
</feature>
<evidence type="ECO:0000313" key="12">
    <source>
        <dbReference type="EMBL" id="KAG7194473.1"/>
    </source>
</evidence>
<feature type="region of interest" description="Disordered" evidence="10">
    <location>
        <begin position="234"/>
        <end position="750"/>
    </location>
</feature>
<dbReference type="InterPro" id="IPR035427">
    <property type="entry name" value="Tim10-like_dom_sf"/>
</dbReference>
<dbReference type="SUPFAM" id="SSF144122">
    <property type="entry name" value="Tim10-like"/>
    <property type="match status" value="1"/>
</dbReference>
<dbReference type="GO" id="GO:0005743">
    <property type="term" value="C:mitochondrial inner membrane"/>
    <property type="evidence" value="ECO:0007669"/>
    <property type="project" value="UniProtKB-SubCell"/>
</dbReference>
<dbReference type="RefSeq" id="XP_043050020.1">
    <property type="nucleotide sequence ID" value="XM_043195354.1"/>
</dbReference>
<dbReference type="EMBL" id="JAHMUF010000007">
    <property type="protein sequence ID" value="KAG7194473.1"/>
    <property type="molecule type" value="Genomic_DNA"/>
</dbReference>
<feature type="compositionally biased region" description="Basic and acidic residues" evidence="10">
    <location>
        <begin position="263"/>
        <end position="272"/>
    </location>
</feature>
<evidence type="ECO:0000313" key="13">
    <source>
        <dbReference type="Proteomes" id="UP000790833"/>
    </source>
</evidence>
<dbReference type="Pfam" id="PF02953">
    <property type="entry name" value="zf-Tim10_DDP"/>
    <property type="match status" value="1"/>
</dbReference>
<keyword evidence="4" id="KW-0813">Transport</keyword>
<name>A0A9P8AIK6_9ASCO</name>
<evidence type="ECO:0000259" key="11">
    <source>
        <dbReference type="PROSITE" id="PS50014"/>
    </source>
</evidence>
<dbReference type="AlphaFoldDB" id="A0A9P8AIK6"/>
<evidence type="ECO:0000256" key="3">
    <source>
        <dbReference type="ARBA" id="ARBA00022792"/>
    </source>
</evidence>
<feature type="compositionally biased region" description="Acidic residues" evidence="10">
    <location>
        <begin position="592"/>
        <end position="606"/>
    </location>
</feature>
<feature type="compositionally biased region" description="Basic and acidic residues" evidence="10">
    <location>
        <begin position="657"/>
        <end position="670"/>
    </location>
</feature>
<accession>A0A9P8AIK6</accession>
<feature type="domain" description="Bromo" evidence="11">
    <location>
        <begin position="765"/>
        <end position="839"/>
    </location>
</feature>
<keyword evidence="6 9" id="KW-0103">Bromodomain</keyword>
<dbReference type="InterPro" id="IPR036427">
    <property type="entry name" value="Bromodomain-like_sf"/>
</dbReference>
<evidence type="ECO:0000256" key="4">
    <source>
        <dbReference type="ARBA" id="ARBA00022927"/>
    </source>
</evidence>
<dbReference type="PANTHER" id="PTHR15398:SF4">
    <property type="entry name" value="BROMODOMAIN-CONTAINING PROTEIN 8 ISOFORM X1"/>
    <property type="match status" value="1"/>
</dbReference>
<evidence type="ECO:0000256" key="8">
    <source>
        <dbReference type="ARBA" id="ARBA00023157"/>
    </source>
</evidence>
<dbReference type="OrthoDB" id="21449at2759"/>
<sequence>MEQLNVKEQQEFQQIVEQKQMKDFMRLYSNLVARCFDDCVNDFTSASLTNKESACLMKCSEKFLKHSERIGQRYQEQNAMLQNNFQDQAMTDKNDEGGRELLALFVASTLNRLLKAHSKEITSSKLHIGITEFLKTFHHIAAQYVTNHRPRHFPSKAEDISINRIVGLITTDARFSKFVTIINNNLIVEIVPGAYEKWINDIVLTSTQQYSQILVKYINDLLHIYHQEKLALDQDPGAESTDGPTENETSDITTIQETPTHTLEVRLDKLDVIPEEQSTEEQEPKSAPDDSEGVNQIGDDIEMEDVSPDNKNENVKNTEMKKNDNVESERNSPVVNTKESQEDAIGDLEDHNFEKMVKTKDTEDDSSNVEEGKSSSVKDSVHQYGSLDQNDSEQVDKEATIDHNVHNIVDLSSSQECESIGEETNIKENKDDEEDSQMAEPEELEAEQEKEEKEKDDEEVEVEDEEKEEHSESEKEERGREKVEETHVTKNTDEETEEVKEEDVEEEEEEVEEEEVKEEEVEEKAVEVEEVEEEEVEEEEVEEEDKEEEDKEEEDKEEEDKEDNEGEKIKANKIQLEGDVIKEIQRDKYNEREDEEVVEIGEEDEKKEEVIDDGHVDIQKEVEINEQKEHNKSEIKLDKEEILEADNASQNVNESLSFKDENEESSKRDQGNQNEEGIQKVDGNHSEDQVEFSSHGEASVSVSGGTSEEPIMKQEEVEDDSEENSDVEGQQRLQTLRKRSRSPSNAASQRKRFQNIAVNLINSILEHRFSSPFLHPVSKKDAPDYNDVIYEPKDLKNILKSIKLKQDPPTYSEIKQLERDIILMFANCIMFNRSDEDLVSLTLSMKNDVNKMFKLFEEAEEDIK</sequence>
<dbReference type="GO" id="GO:0006325">
    <property type="term" value="P:chromatin organization"/>
    <property type="evidence" value="ECO:0007669"/>
    <property type="project" value="UniProtKB-ARBA"/>
</dbReference>
<keyword evidence="4" id="KW-0653">Protein transport</keyword>
<dbReference type="Gene3D" id="1.10.287.810">
    <property type="entry name" value="Mitochondrial import inner membrane translocase subunit tim13 like domains"/>
    <property type="match status" value="1"/>
</dbReference>
<comment type="caution">
    <text evidence="12">The sequence shown here is derived from an EMBL/GenBank/DDBJ whole genome shotgun (WGS) entry which is preliminary data.</text>
</comment>
<feature type="compositionally biased region" description="Basic and acidic residues" evidence="10">
    <location>
        <begin position="394"/>
        <end position="405"/>
    </location>
</feature>
<feature type="compositionally biased region" description="Basic and acidic residues" evidence="10">
    <location>
        <begin position="468"/>
        <end position="493"/>
    </location>
</feature>
<dbReference type="Proteomes" id="UP000790833">
    <property type="component" value="Unassembled WGS sequence"/>
</dbReference>
<dbReference type="SUPFAM" id="SSF47370">
    <property type="entry name" value="Bromodomain"/>
    <property type="match status" value="1"/>
</dbReference>
<comment type="subcellular location">
    <subcellularLocation>
        <location evidence="1">Mitochondrion inner membrane</location>
        <topology evidence="1">Peripheral membrane protein</topology>
    </subcellularLocation>
</comment>
<feature type="compositionally biased region" description="Acidic residues" evidence="10">
    <location>
        <begin position="431"/>
        <end position="467"/>
    </location>
</feature>
<reference evidence="12" key="1">
    <citation type="submission" date="2021-03" db="EMBL/GenBank/DDBJ databases">
        <authorList>
            <person name="Palmer J.M."/>
        </authorList>
    </citation>
    <scope>NUCLEOTIDE SEQUENCE</scope>
    <source>
        <strain evidence="12">ARV_011</strain>
    </source>
</reference>